<evidence type="ECO:0000256" key="1">
    <source>
        <dbReference type="SAM" id="MobiDB-lite"/>
    </source>
</evidence>
<feature type="region of interest" description="Disordered" evidence="1">
    <location>
        <begin position="1087"/>
        <end position="1113"/>
    </location>
</feature>
<feature type="compositionally biased region" description="Basic and acidic residues" evidence="1">
    <location>
        <begin position="1"/>
        <end position="10"/>
    </location>
</feature>
<dbReference type="WBParaSite" id="SRDH1_46430.1">
    <property type="protein sequence ID" value="SRDH1_46430.1"/>
    <property type="gene ID" value="SRDH1_46430"/>
</dbReference>
<reference evidence="4" key="2">
    <citation type="submission" date="2023-11" db="UniProtKB">
        <authorList>
            <consortium name="WormBaseParasite"/>
        </authorList>
    </citation>
    <scope>IDENTIFICATION</scope>
</reference>
<organism evidence="3 4">
    <name type="scientific">Schistosoma rodhaini</name>
    <dbReference type="NCBI Taxonomy" id="6188"/>
    <lineage>
        <taxon>Eukaryota</taxon>
        <taxon>Metazoa</taxon>
        <taxon>Spiralia</taxon>
        <taxon>Lophotrochozoa</taxon>
        <taxon>Platyhelminthes</taxon>
        <taxon>Trematoda</taxon>
        <taxon>Digenea</taxon>
        <taxon>Strigeidida</taxon>
        <taxon>Schistosomatoidea</taxon>
        <taxon>Schistosomatidae</taxon>
        <taxon>Schistosoma</taxon>
    </lineage>
</organism>
<feature type="region of interest" description="Disordered" evidence="1">
    <location>
        <begin position="1"/>
        <end position="26"/>
    </location>
</feature>
<protein>
    <recommendedName>
        <fullName evidence="2">DUF5641 domain-containing protein</fullName>
    </recommendedName>
</protein>
<dbReference type="Gene3D" id="3.10.10.10">
    <property type="entry name" value="HIV Type 1 Reverse Transcriptase, subunit A, domain 1"/>
    <property type="match status" value="1"/>
</dbReference>
<evidence type="ECO:0000259" key="2">
    <source>
        <dbReference type="Pfam" id="PF18701"/>
    </source>
</evidence>
<dbReference type="Pfam" id="PF05380">
    <property type="entry name" value="Peptidase_A17"/>
    <property type="match status" value="1"/>
</dbReference>
<dbReference type="Gene3D" id="3.30.70.270">
    <property type="match status" value="1"/>
</dbReference>
<evidence type="ECO:0000313" key="3">
    <source>
        <dbReference type="Proteomes" id="UP000050792"/>
    </source>
</evidence>
<reference evidence="3" key="1">
    <citation type="submission" date="2022-06" db="EMBL/GenBank/DDBJ databases">
        <authorList>
            <person name="Berger JAMES D."/>
            <person name="Berger JAMES D."/>
        </authorList>
    </citation>
    <scope>NUCLEOTIDE SEQUENCE [LARGE SCALE GENOMIC DNA]</scope>
</reference>
<sequence>MSMKNHKTDQIPELSPHYSDTHNDDQFGGNSCRMDPLLELELAKIRLTQTEREIELEHLRQKGREHYNQAVAGKAMYKSTFASPAVDIPPEKDWITMISRALDLPKREIIRFNGNPMNYWSFIRNFEDCFDERVGFRSRLNYLIQYCDGEAKATIVHCALLEPEEGYRKALELLEEAFGQKHIVAHAFIDKMLNIPAIKGTDPDGLRRLSREMHVCELTLTQMNYVSDLNSTKTIECMFLKLPLHLQREWVKVASKILKTGREPLFKDLCEFVKEQSDIANTRYGLLVSGDISNRNQRQSVAVTKRPFDSEYKARVSFANTSESVVSPHVGPRTLGLSCLLCNGNHPLDQCETFRDKDVSERIEFVLRKKLCNVCLKANHIARNCRAPRSCAVDGCGWRHHTLLHRKREEQSDSNSNVHINTQLCTEESAKHVQGQVAFAIVPVLVKNGERSFQTCAFLDSGSDASLITEDLAIRLGLEGESKTLLLKTLDSQSTFHCKEVQIEVSSLDSSSSFRIPKVWTVERLPLLRRTVPTTSQMVSWSHLRGVTLPTVDDEDVKVLIGCNVPEAHEIEEKRVGKSNEPYAIKTPLGWTLFGPYIETTRNMGIINYLSSKEELEARLDQLYKMDFEEDPNHRVPMSVEDRKALDTMSKSIQLVNGHYQIALPWRHQQSLPNNRKLAMSRLISLRNRFIRDQRLHKEYINVMAQYVEKGYAEKASGDFIRCRVWYLPHHPVFHPKKPNKLRIVFDCAAQYAGTSLNKNLYSGPDLVNNLVDVFTRFRRRPIGLMADIEAMFHQVIVPSQDRDALRFLWWPQGDIRNEPETYRMKVHLFGATSSPSCATFALQRTILDNEAKFLECIIQTAKEQFYVDDLLTSVDTLEEAKLVYSQLKEMLRLGGFNLTKWASNNVELIKFISEGDHIDRNVDICLSVEENERILGKEWNVRTDNIFRMYKLDVTPARKTILSYVASIFDPDGFIAPIVLPAKLISQDACRLNLSCDELPRECSVRWNCMLRGMKRLSKLLLPRCLVLGLYKPLPTQIYRFVDATEFAYGVVAYARFKDVSCQVHRSFLLAKFRVAKPKIKAPCYHNPKTTLKKPKKRKVTKPKVKTPKKPKVTLTKKSVNKTVKKQTAHIRRGIVHGVGKDAVVRVVNKSKDGSDKFKKANANRRQIMCSWNQNKIANALLERGCEWRFKLPRASHRGSVWGRIIKSIRRILQSLLFQKVLTDESLEMFLIEIEGIINNRLFVKLVNDCDDLDALTPNKLLLVYRGVSFDEAQMSKTCLYNERWKEAEKLANLFWNRWLREYLPTLQARSKWLDMKMNLQPGDLLLVNNIGSPRNLWPKAIVRRVNYGPNGRVRTVRLKRSAGICGNCLFGEADYIDVTVMKPGCGVRLGGNVSYVHN</sequence>
<keyword evidence="3" id="KW-1185">Reference proteome</keyword>
<dbReference type="PANTHER" id="PTHR47331:SF1">
    <property type="entry name" value="GAG-LIKE PROTEIN"/>
    <property type="match status" value="1"/>
</dbReference>
<dbReference type="SUPFAM" id="SSF56672">
    <property type="entry name" value="DNA/RNA polymerases"/>
    <property type="match status" value="1"/>
</dbReference>
<dbReference type="Proteomes" id="UP000050792">
    <property type="component" value="Unassembled WGS sequence"/>
</dbReference>
<dbReference type="Pfam" id="PF03564">
    <property type="entry name" value="DUF1759"/>
    <property type="match status" value="1"/>
</dbReference>
<proteinExistence type="predicted"/>
<dbReference type="PANTHER" id="PTHR47331">
    <property type="entry name" value="PHD-TYPE DOMAIN-CONTAINING PROTEIN"/>
    <property type="match status" value="1"/>
</dbReference>
<dbReference type="InterPro" id="IPR043502">
    <property type="entry name" value="DNA/RNA_pol_sf"/>
</dbReference>
<feature type="domain" description="DUF5641" evidence="2">
    <location>
        <begin position="1284"/>
        <end position="1367"/>
    </location>
</feature>
<feature type="compositionally biased region" description="Basic residues" evidence="1">
    <location>
        <begin position="1092"/>
        <end position="1113"/>
    </location>
</feature>
<dbReference type="InterPro" id="IPR008042">
    <property type="entry name" value="Retrotrans_Pao"/>
</dbReference>
<accession>A0AA85FDR7</accession>
<evidence type="ECO:0000313" key="4">
    <source>
        <dbReference type="WBParaSite" id="SRDH1_46430.1"/>
    </source>
</evidence>
<dbReference type="InterPro" id="IPR043128">
    <property type="entry name" value="Rev_trsase/Diguanyl_cyclase"/>
</dbReference>
<dbReference type="Pfam" id="PF18701">
    <property type="entry name" value="DUF5641"/>
    <property type="match status" value="1"/>
</dbReference>
<name>A0AA85FDR7_9TREM</name>
<dbReference type="InterPro" id="IPR040676">
    <property type="entry name" value="DUF5641"/>
</dbReference>
<dbReference type="CDD" id="cd01644">
    <property type="entry name" value="RT_pepA17"/>
    <property type="match status" value="1"/>
</dbReference>
<dbReference type="InterPro" id="IPR005312">
    <property type="entry name" value="DUF1759"/>
</dbReference>